<dbReference type="SUPFAM" id="SSF56349">
    <property type="entry name" value="DNA breaking-rejoining enzymes"/>
    <property type="match status" value="1"/>
</dbReference>
<keyword evidence="2" id="KW-0238">DNA-binding</keyword>
<dbReference type="PANTHER" id="PTHR30349:SF64">
    <property type="entry name" value="PROPHAGE INTEGRASE INTD-RELATED"/>
    <property type="match status" value="1"/>
</dbReference>
<proteinExistence type="inferred from homology"/>
<dbReference type="RefSeq" id="WP_117701478.1">
    <property type="nucleotide sequence ID" value="NZ_QSRH01000009.1"/>
</dbReference>
<evidence type="ECO:0000256" key="4">
    <source>
        <dbReference type="SAM" id="MobiDB-lite"/>
    </source>
</evidence>
<name>A0AB37LEJ1_BIFLN</name>
<dbReference type="GO" id="GO:0006310">
    <property type="term" value="P:DNA recombination"/>
    <property type="evidence" value="ECO:0007669"/>
    <property type="project" value="UniProtKB-KW"/>
</dbReference>
<accession>A0AB37LEJ1</accession>
<keyword evidence="3" id="KW-0233">DNA recombination</keyword>
<feature type="compositionally biased region" description="Low complexity" evidence="4">
    <location>
        <begin position="428"/>
        <end position="442"/>
    </location>
</feature>
<evidence type="ECO:0000256" key="2">
    <source>
        <dbReference type="ARBA" id="ARBA00023125"/>
    </source>
</evidence>
<dbReference type="InterPro" id="IPR002104">
    <property type="entry name" value="Integrase_catalytic"/>
</dbReference>
<evidence type="ECO:0000256" key="3">
    <source>
        <dbReference type="ARBA" id="ARBA00023172"/>
    </source>
</evidence>
<dbReference type="AlphaFoldDB" id="A0AB37LEJ1"/>
<feature type="region of interest" description="Disordered" evidence="4">
    <location>
        <begin position="419"/>
        <end position="442"/>
    </location>
</feature>
<reference evidence="6 7" key="1">
    <citation type="submission" date="2018-08" db="EMBL/GenBank/DDBJ databases">
        <title>A genome reference for cultivated species of the human gut microbiota.</title>
        <authorList>
            <person name="Zou Y."/>
            <person name="Xue W."/>
            <person name="Luo G."/>
        </authorList>
    </citation>
    <scope>NUCLEOTIDE SEQUENCE [LARGE SCALE GENOMIC DNA]</scope>
    <source>
        <strain evidence="6 7">TF08-4AC</strain>
    </source>
</reference>
<evidence type="ECO:0000313" key="6">
    <source>
        <dbReference type="EMBL" id="RGL02151.1"/>
    </source>
</evidence>
<dbReference type="InterPro" id="IPR011010">
    <property type="entry name" value="DNA_brk_join_enz"/>
</dbReference>
<dbReference type="Proteomes" id="UP000261186">
    <property type="component" value="Unassembled WGS sequence"/>
</dbReference>
<dbReference type="Gene3D" id="1.10.150.130">
    <property type="match status" value="1"/>
</dbReference>
<organism evidence="6 7">
    <name type="scientific">Bifidobacterium longum</name>
    <dbReference type="NCBI Taxonomy" id="216816"/>
    <lineage>
        <taxon>Bacteria</taxon>
        <taxon>Bacillati</taxon>
        <taxon>Actinomycetota</taxon>
        <taxon>Actinomycetes</taxon>
        <taxon>Bifidobacteriales</taxon>
        <taxon>Bifidobacteriaceae</taxon>
        <taxon>Bifidobacterium</taxon>
    </lineage>
</organism>
<evidence type="ECO:0000259" key="5">
    <source>
        <dbReference type="PROSITE" id="PS51898"/>
    </source>
</evidence>
<comment type="similarity">
    <text evidence="1">Belongs to the 'phage' integrase family.</text>
</comment>
<dbReference type="InterPro" id="IPR013762">
    <property type="entry name" value="Integrase-like_cat_sf"/>
</dbReference>
<evidence type="ECO:0000256" key="1">
    <source>
        <dbReference type="ARBA" id="ARBA00008857"/>
    </source>
</evidence>
<dbReference type="InterPro" id="IPR010998">
    <property type="entry name" value="Integrase_recombinase_N"/>
</dbReference>
<dbReference type="InterPro" id="IPR050090">
    <property type="entry name" value="Tyrosine_recombinase_XerCD"/>
</dbReference>
<feature type="domain" description="Tyr recombinase" evidence="5">
    <location>
        <begin position="179"/>
        <end position="397"/>
    </location>
</feature>
<dbReference type="Pfam" id="PF00589">
    <property type="entry name" value="Phage_integrase"/>
    <property type="match status" value="1"/>
</dbReference>
<evidence type="ECO:0000313" key="7">
    <source>
        <dbReference type="Proteomes" id="UP000261186"/>
    </source>
</evidence>
<comment type="caution">
    <text evidence="6">The sequence shown here is derived from an EMBL/GenBank/DDBJ whole genome shotgun (WGS) entry which is preliminary data.</text>
</comment>
<dbReference type="Gene3D" id="1.10.443.10">
    <property type="entry name" value="Intergrase catalytic core"/>
    <property type="match status" value="1"/>
</dbReference>
<gene>
    <name evidence="6" type="ORF">DXC85_09000</name>
</gene>
<dbReference type="PROSITE" id="PS51898">
    <property type="entry name" value="TYR_RECOMBINASE"/>
    <property type="match status" value="1"/>
</dbReference>
<sequence length="442" mass="51747">MVAFHGGLQYAHSMASTFRTVHNGHEQYCMKWKQAGTWRYVYAYTRADLNNKHLKRVAEIGVDGIIKPARRVNKPRVNKNNPSLKMVFNEYLEHTQLANKTYTQRVREWNNGFKSIENQSVKTVSRETIERIILDKTLPPSTAFHYSSLINAVLNYALKRDYIKVKPALLKPHYENKTEIKNNINIEQYVNDFRGIMRYVEKNEKYQHMYPIIKLMTLGLRIGEILAITREQISDANMTLTINKTLINNNTLKAGTKGRADTYKTRTIPLPMDYYTMLINHIDTLDDNAGLTPVWRDGTIINNEHVIFIKNKHVMTYSYFNWIWHRIQRDYFNEIWNNKLTDDNYLKPHTTRHITASLMAYDGIPLSMAQTILGHMSAQMTQHYTHITSNMQRKTIERFINDTNVQTMNNIVDLTMKTKNKKEKINKPKNANANNSNAREQL</sequence>
<dbReference type="EMBL" id="QSRH01000009">
    <property type="protein sequence ID" value="RGL02151.1"/>
    <property type="molecule type" value="Genomic_DNA"/>
</dbReference>
<protein>
    <recommendedName>
        <fullName evidence="5">Tyr recombinase domain-containing protein</fullName>
    </recommendedName>
</protein>
<dbReference type="PANTHER" id="PTHR30349">
    <property type="entry name" value="PHAGE INTEGRASE-RELATED"/>
    <property type="match status" value="1"/>
</dbReference>
<dbReference type="GO" id="GO:0015074">
    <property type="term" value="P:DNA integration"/>
    <property type="evidence" value="ECO:0007669"/>
    <property type="project" value="InterPro"/>
</dbReference>
<dbReference type="GO" id="GO:0003677">
    <property type="term" value="F:DNA binding"/>
    <property type="evidence" value="ECO:0007669"/>
    <property type="project" value="UniProtKB-KW"/>
</dbReference>